<proteinExistence type="predicted"/>
<dbReference type="Proteomes" id="UP000076998">
    <property type="component" value="Unassembled WGS sequence"/>
</dbReference>
<dbReference type="SUPFAM" id="SSF53448">
    <property type="entry name" value="Nucleotide-diphospho-sugar transferases"/>
    <property type="match status" value="1"/>
</dbReference>
<dbReference type="PANTHER" id="PTHR43179:SF7">
    <property type="entry name" value="RHAMNOSYLTRANSFERASE WBBL"/>
    <property type="match status" value="1"/>
</dbReference>
<protein>
    <recommendedName>
        <fullName evidence="3">Glycosyltransferase</fullName>
    </recommendedName>
</protein>
<dbReference type="AlphaFoldDB" id="A0A177K7E9"/>
<evidence type="ECO:0000313" key="1">
    <source>
        <dbReference type="EMBL" id="OAH49328.1"/>
    </source>
</evidence>
<dbReference type="EMBL" id="LSTV01000004">
    <property type="protein sequence ID" value="OAH49328.1"/>
    <property type="molecule type" value="Genomic_DNA"/>
</dbReference>
<name>A0A177K7E9_9MICO</name>
<reference evidence="1 2" key="1">
    <citation type="submission" date="2016-02" db="EMBL/GenBank/DDBJ databases">
        <authorList>
            <person name="Wen L."/>
            <person name="He K."/>
            <person name="Yang H."/>
        </authorList>
    </citation>
    <scope>NUCLEOTIDE SEQUENCE [LARGE SCALE GENOMIC DNA]</scope>
    <source>
        <strain evidence="1 2">CD11_3</strain>
    </source>
</reference>
<comment type="caution">
    <text evidence="1">The sequence shown here is derived from an EMBL/GenBank/DDBJ whole genome shotgun (WGS) entry which is preliminary data.</text>
</comment>
<dbReference type="Gene3D" id="3.90.550.10">
    <property type="entry name" value="Spore Coat Polysaccharide Biosynthesis Protein SpsA, Chain A"/>
    <property type="match status" value="1"/>
</dbReference>
<accession>A0A177K7E9</accession>
<dbReference type="InterPro" id="IPR029044">
    <property type="entry name" value="Nucleotide-diphossugar_trans"/>
</dbReference>
<gene>
    <name evidence="1" type="ORF">AYL44_10685</name>
</gene>
<evidence type="ECO:0000313" key="2">
    <source>
        <dbReference type="Proteomes" id="UP000076998"/>
    </source>
</evidence>
<evidence type="ECO:0008006" key="3">
    <source>
        <dbReference type="Google" id="ProtNLM"/>
    </source>
</evidence>
<dbReference type="PANTHER" id="PTHR43179">
    <property type="entry name" value="RHAMNOSYLTRANSFERASE WBBL"/>
    <property type="match status" value="1"/>
</dbReference>
<organism evidence="1 2">
    <name type="scientific">Microbacterium oleivorans</name>
    <dbReference type="NCBI Taxonomy" id="273677"/>
    <lineage>
        <taxon>Bacteria</taxon>
        <taxon>Bacillati</taxon>
        <taxon>Actinomycetota</taxon>
        <taxon>Actinomycetes</taxon>
        <taxon>Micrococcales</taxon>
        <taxon>Microbacteriaceae</taxon>
        <taxon>Microbacterium</taxon>
    </lineage>
</organism>
<sequence length="88" mass="10010">MGAAIATRRDTFAQLGGFDEKFFVYYEDIDLCVRGGHAGVPSIVDGDSQWTHGWARESTGLNWRGWKLEVASAFRFYRKHPRFLVGRA</sequence>